<reference evidence="1 2" key="1">
    <citation type="submission" date="2014-01" db="EMBL/GenBank/DDBJ databases">
        <title>Comparative genomics of Petrotoga.</title>
        <authorList>
            <person name="Chow K."/>
            <person name="Charchuk R."/>
            <person name="Nesbo C.L."/>
        </authorList>
    </citation>
    <scope>NUCLEOTIDE SEQUENCE [LARGE SCALE GENOMIC DNA]</scope>
    <source>
        <strain evidence="1 2">DSM 16923</strain>
    </source>
</reference>
<organism evidence="1 2">
    <name type="scientific">Petrotoga halophila DSM 16923</name>
    <dbReference type="NCBI Taxonomy" id="1122953"/>
    <lineage>
        <taxon>Bacteria</taxon>
        <taxon>Thermotogati</taxon>
        <taxon>Thermotogota</taxon>
        <taxon>Thermotogae</taxon>
        <taxon>Petrotogales</taxon>
        <taxon>Petrotogaceae</taxon>
        <taxon>Petrotoga</taxon>
    </lineage>
</organism>
<comment type="caution">
    <text evidence="1">The sequence shown here is derived from an EMBL/GenBank/DDBJ whole genome shotgun (WGS) entry which is preliminary data.</text>
</comment>
<evidence type="ECO:0000313" key="2">
    <source>
        <dbReference type="Proteomes" id="UP000236950"/>
    </source>
</evidence>
<name>A0A2S5EAS4_9BACT</name>
<dbReference type="AlphaFoldDB" id="A0A2S5EAS4"/>
<gene>
    <name evidence="1" type="ORF">AA81_11730</name>
</gene>
<accession>A0A2S5EAS4</accession>
<keyword evidence="2" id="KW-1185">Reference proteome</keyword>
<evidence type="ECO:0000313" key="1">
    <source>
        <dbReference type="EMBL" id="POZ90234.1"/>
    </source>
</evidence>
<proteinExistence type="predicted"/>
<sequence length="74" mass="8477">MMHIALESGSPFLIGRIKRIYALGEVAILKKFPFLIGRIKRKENRNTTGISDDEFPFLIGRIKRSNIWCSQKVG</sequence>
<protein>
    <submittedName>
        <fullName evidence="1">Uncharacterized protein</fullName>
    </submittedName>
</protein>
<dbReference type="EMBL" id="JALY01000248">
    <property type="protein sequence ID" value="POZ90234.1"/>
    <property type="molecule type" value="Genomic_DNA"/>
</dbReference>
<dbReference type="Proteomes" id="UP000236950">
    <property type="component" value="Unassembled WGS sequence"/>
</dbReference>